<sequence length="107" mass="11746">VGKPLANLGTIASRGRLDAPGVSNLAFDCLIHHTGGTSSQDMTELDQRFWKIFKQANFSKTTFGLSYMKDEEMDPQAYEQLVSYLCNTGAKILSKGTAGRHNDDTDT</sequence>
<dbReference type="Proteomes" id="UP000483094">
    <property type="component" value="Unassembled WGS sequence"/>
</dbReference>
<evidence type="ECO:0000313" key="1">
    <source>
        <dbReference type="EMBL" id="MTV75142.1"/>
    </source>
</evidence>
<feature type="non-terminal residue" evidence="1">
    <location>
        <position position="107"/>
    </location>
</feature>
<comment type="caution">
    <text evidence="1">The sequence shown here is derived from an EMBL/GenBank/DDBJ whole genome shotgun (WGS) entry which is preliminary data.</text>
</comment>
<dbReference type="EMBL" id="WNHQ01001822">
    <property type="protein sequence ID" value="MTV75142.1"/>
    <property type="molecule type" value="Genomic_DNA"/>
</dbReference>
<reference evidence="1 2" key="1">
    <citation type="submission" date="2019-11" db="EMBL/GenBank/DDBJ databases">
        <title>Growth characteristics of pneumococcus vary with the chemical composition of the capsule and with environmental conditions.</title>
        <authorList>
            <person name="Tothpal A."/>
            <person name="Desobry K."/>
            <person name="Joshi S."/>
            <person name="Wyllie A.L."/>
            <person name="Weinberger D.M."/>
        </authorList>
    </citation>
    <scope>NUCLEOTIDE SEQUENCE [LARGE SCALE GENOMIC DNA]</scope>
    <source>
        <strain evidence="2">pnumococcus19F</strain>
    </source>
</reference>
<dbReference type="Pfam" id="PF16929">
    <property type="entry name" value="Asp2"/>
    <property type="match status" value="1"/>
</dbReference>
<proteinExistence type="predicted"/>
<dbReference type="AlphaFoldDB" id="A0A6G2DFR0"/>
<organism evidence="1 2">
    <name type="scientific">Streptococcus pneumoniae</name>
    <dbReference type="NCBI Taxonomy" id="1313"/>
    <lineage>
        <taxon>Bacteria</taxon>
        <taxon>Bacillati</taxon>
        <taxon>Bacillota</taxon>
        <taxon>Bacilli</taxon>
        <taxon>Lactobacillales</taxon>
        <taxon>Streptococcaceae</taxon>
        <taxon>Streptococcus</taxon>
    </lineage>
</organism>
<gene>
    <name evidence="1" type="ORF">GM540_14455</name>
</gene>
<accession>A0A6G2DFR0</accession>
<dbReference type="InterPro" id="IPR022267">
    <property type="entry name" value="Asp2"/>
</dbReference>
<feature type="non-terminal residue" evidence="1">
    <location>
        <position position="1"/>
    </location>
</feature>
<dbReference type="GO" id="GO:0015031">
    <property type="term" value="P:protein transport"/>
    <property type="evidence" value="ECO:0007669"/>
    <property type="project" value="InterPro"/>
</dbReference>
<evidence type="ECO:0000313" key="2">
    <source>
        <dbReference type="Proteomes" id="UP000483094"/>
    </source>
</evidence>
<protein>
    <submittedName>
        <fullName evidence="1">Accessory Sec system protein Asp2</fullName>
    </submittedName>
</protein>
<name>A0A6G2DFR0_STREE</name>